<keyword evidence="6 7" id="KW-0472">Membrane</keyword>
<sequence length="508" mass="57874">MEFLGVIFSLAFFVYFPIAGITSVMLARRVQDFGHQGVNQLIKVCWKAFTLFMLALCVIFLLLNIIAVVTNQVTILGTALVALPTILIYIFTIYLEWQCLQLLRSINQEDEYSLSEVMQNRLHIIRTGGWILLGLPLLIFIPVLIYIIPFFILMIAVFCCVLNILSLNKRSRETELLWLMTFCVEKNIPLAAEIDRYSQTKKGRYRDRLLRFSSRLHSGESLSEALAENSGLLPQSAIVALNIGEKTNNPGIALRDSAVRATRKLGTSSDKSNFANLILYLTIILSLQFIITGFIMYWIVPKFKKIFLDFGFELPSITQSLMTASDVIFSYFYLFFPIFSLPLVVLAILHFGNYFGWSNLNIPFITGWFPRLNTPQCLRQIAQTVVIERPPLLALDSIGNYHLWSDVRVQTQSAAQRVRQGNDFWESLREAKVLSSAEAGLCMTAEKVGNLPSVLRSLADTIEQRRFRRIRYFTEICKPVLVCTLAVLVGYFVIALFMPLVYLLFQIS</sequence>
<feature type="transmembrane region" description="Helical" evidence="7">
    <location>
        <begin position="147"/>
        <end position="167"/>
    </location>
</feature>
<proteinExistence type="inferred from homology"/>
<feature type="transmembrane region" description="Helical" evidence="7">
    <location>
        <begin position="328"/>
        <end position="349"/>
    </location>
</feature>
<reference evidence="9 10" key="1">
    <citation type="submission" date="2019-09" db="EMBL/GenBank/DDBJ databases">
        <title>Gimesia benthica sp. nov., a novel bacterium isolated from deep-sea water of the Northwest Indian Ocean.</title>
        <authorList>
            <person name="Dai X."/>
        </authorList>
    </citation>
    <scope>NUCLEOTIDE SEQUENCE [LARGE SCALE GENOMIC DNA]</scope>
    <source>
        <strain evidence="9 10">E7</strain>
    </source>
</reference>
<feature type="transmembrane region" description="Helical" evidence="7">
    <location>
        <begin position="476"/>
        <end position="505"/>
    </location>
</feature>
<protein>
    <recommendedName>
        <fullName evidence="8">Type II secretion system protein GspF domain-containing protein</fullName>
    </recommendedName>
</protein>
<feature type="transmembrane region" description="Helical" evidence="7">
    <location>
        <begin position="124"/>
        <end position="141"/>
    </location>
</feature>
<accession>A0A6I6ACB4</accession>
<dbReference type="GO" id="GO:0005886">
    <property type="term" value="C:plasma membrane"/>
    <property type="evidence" value="ECO:0007669"/>
    <property type="project" value="UniProtKB-SubCell"/>
</dbReference>
<evidence type="ECO:0000256" key="7">
    <source>
        <dbReference type="SAM" id="Phobius"/>
    </source>
</evidence>
<feature type="domain" description="Type II secretion system protein GspF" evidence="8">
    <location>
        <begin position="378"/>
        <end position="499"/>
    </location>
</feature>
<comment type="similarity">
    <text evidence="2">Belongs to the GSP F family.</text>
</comment>
<dbReference type="AlphaFoldDB" id="A0A6I6ACB4"/>
<evidence type="ECO:0000256" key="3">
    <source>
        <dbReference type="ARBA" id="ARBA00022475"/>
    </source>
</evidence>
<dbReference type="PANTHER" id="PTHR30012">
    <property type="entry name" value="GENERAL SECRETION PATHWAY PROTEIN"/>
    <property type="match status" value="1"/>
</dbReference>
<keyword evidence="3" id="KW-1003">Cell membrane</keyword>
<dbReference type="Proteomes" id="UP000427281">
    <property type="component" value="Chromosome"/>
</dbReference>
<dbReference type="RefSeq" id="WP_155364914.1">
    <property type="nucleotide sequence ID" value="NZ_CP043930.1"/>
</dbReference>
<dbReference type="Gene3D" id="1.20.81.30">
    <property type="entry name" value="Type II secretion system (T2SS), domain F"/>
    <property type="match status" value="2"/>
</dbReference>
<feature type="transmembrane region" description="Helical" evidence="7">
    <location>
        <begin position="75"/>
        <end position="95"/>
    </location>
</feature>
<dbReference type="EMBL" id="CP043930">
    <property type="protein sequence ID" value="QGQ24023.1"/>
    <property type="molecule type" value="Genomic_DNA"/>
</dbReference>
<dbReference type="PANTHER" id="PTHR30012:SF0">
    <property type="entry name" value="TYPE II SECRETION SYSTEM PROTEIN F-RELATED"/>
    <property type="match status" value="1"/>
</dbReference>
<evidence type="ECO:0000313" key="9">
    <source>
        <dbReference type="EMBL" id="QGQ24023.1"/>
    </source>
</evidence>
<name>A0A6I6ACB4_9PLAN</name>
<evidence type="ECO:0000313" key="10">
    <source>
        <dbReference type="Proteomes" id="UP000427281"/>
    </source>
</evidence>
<feature type="transmembrane region" description="Helical" evidence="7">
    <location>
        <begin position="6"/>
        <end position="27"/>
    </location>
</feature>
<dbReference type="Pfam" id="PF00482">
    <property type="entry name" value="T2SSF"/>
    <property type="match status" value="2"/>
</dbReference>
<dbReference type="InterPro" id="IPR003004">
    <property type="entry name" value="GspF/PilC"/>
</dbReference>
<dbReference type="InterPro" id="IPR018076">
    <property type="entry name" value="T2SS_GspF_dom"/>
</dbReference>
<organism evidence="9 10">
    <name type="scientific">Gimesia benthica</name>
    <dbReference type="NCBI Taxonomy" id="2608982"/>
    <lineage>
        <taxon>Bacteria</taxon>
        <taxon>Pseudomonadati</taxon>
        <taxon>Planctomycetota</taxon>
        <taxon>Planctomycetia</taxon>
        <taxon>Planctomycetales</taxon>
        <taxon>Planctomycetaceae</taxon>
        <taxon>Gimesia</taxon>
    </lineage>
</organism>
<gene>
    <name evidence="9" type="ORF">F1728_15610</name>
</gene>
<keyword evidence="5 7" id="KW-1133">Transmembrane helix</keyword>
<dbReference type="InterPro" id="IPR042094">
    <property type="entry name" value="T2SS_GspF_sf"/>
</dbReference>
<evidence type="ECO:0000256" key="6">
    <source>
        <dbReference type="ARBA" id="ARBA00023136"/>
    </source>
</evidence>
<evidence type="ECO:0000259" key="8">
    <source>
        <dbReference type="Pfam" id="PF00482"/>
    </source>
</evidence>
<keyword evidence="4 7" id="KW-0812">Transmembrane</keyword>
<evidence type="ECO:0000256" key="4">
    <source>
        <dbReference type="ARBA" id="ARBA00022692"/>
    </source>
</evidence>
<feature type="domain" description="Type II secretion system protein GspF" evidence="8">
    <location>
        <begin position="180"/>
        <end position="301"/>
    </location>
</feature>
<feature type="transmembrane region" description="Helical" evidence="7">
    <location>
        <begin position="277"/>
        <end position="300"/>
    </location>
</feature>
<evidence type="ECO:0000256" key="2">
    <source>
        <dbReference type="ARBA" id="ARBA00005745"/>
    </source>
</evidence>
<comment type="subcellular location">
    <subcellularLocation>
        <location evidence="1">Cell membrane</location>
        <topology evidence="1">Multi-pass membrane protein</topology>
    </subcellularLocation>
</comment>
<feature type="transmembrane region" description="Helical" evidence="7">
    <location>
        <begin position="48"/>
        <end position="69"/>
    </location>
</feature>
<evidence type="ECO:0000256" key="5">
    <source>
        <dbReference type="ARBA" id="ARBA00022989"/>
    </source>
</evidence>
<keyword evidence="10" id="KW-1185">Reference proteome</keyword>
<dbReference type="KEGG" id="gim:F1728_15610"/>
<evidence type="ECO:0000256" key="1">
    <source>
        <dbReference type="ARBA" id="ARBA00004651"/>
    </source>
</evidence>